<dbReference type="Proteomes" id="UP000279962">
    <property type="component" value="Chromosome"/>
</dbReference>
<organism evidence="3 4">
    <name type="scientific">Acinetobacter wuhouensis</name>
    <dbReference type="NCBI Taxonomy" id="1879050"/>
    <lineage>
        <taxon>Bacteria</taxon>
        <taxon>Pseudomonadati</taxon>
        <taxon>Pseudomonadota</taxon>
        <taxon>Gammaproteobacteria</taxon>
        <taxon>Moraxellales</taxon>
        <taxon>Moraxellaceae</taxon>
        <taxon>Acinetobacter</taxon>
    </lineage>
</organism>
<dbReference type="InterPro" id="IPR057704">
    <property type="entry name" value="DUF7944"/>
</dbReference>
<accession>A0A3G2T582</accession>
<gene>
    <name evidence="3" type="ORF">CDG68_14340</name>
</gene>
<dbReference type="RefSeq" id="WP_087551994.1">
    <property type="nucleotide sequence ID" value="NZ_CP033133.1"/>
</dbReference>
<sequence>MITRSLTRTISIAFITLCAQSAFSETLTQQESDLLAKEDIAATQVLTEVCPALLGNNPTFQTKIDALTQTLLKDLSKTTTLTQLQQDAEYQTALKEARANTKEVDQAEQKMVCQDVIDLES</sequence>
<evidence type="ECO:0000256" key="1">
    <source>
        <dbReference type="SAM" id="SignalP"/>
    </source>
</evidence>
<evidence type="ECO:0000313" key="3">
    <source>
        <dbReference type="EMBL" id="AYO54756.1"/>
    </source>
</evidence>
<feature type="signal peptide" evidence="1">
    <location>
        <begin position="1"/>
        <end position="24"/>
    </location>
</feature>
<protein>
    <recommendedName>
        <fullName evidence="2">DUF7944 domain-containing protein</fullName>
    </recommendedName>
</protein>
<feature type="chain" id="PRO_5017935392" description="DUF7944 domain-containing protein" evidence="1">
    <location>
        <begin position="25"/>
        <end position="121"/>
    </location>
</feature>
<evidence type="ECO:0000313" key="4">
    <source>
        <dbReference type="Proteomes" id="UP000279962"/>
    </source>
</evidence>
<dbReference type="EMBL" id="CP033133">
    <property type="protein sequence ID" value="AYO54756.1"/>
    <property type="molecule type" value="Genomic_DNA"/>
</dbReference>
<evidence type="ECO:0000259" key="2">
    <source>
        <dbReference type="Pfam" id="PF25642"/>
    </source>
</evidence>
<feature type="domain" description="DUF7944" evidence="2">
    <location>
        <begin position="37"/>
        <end position="116"/>
    </location>
</feature>
<keyword evidence="1" id="KW-0732">Signal</keyword>
<dbReference type="AlphaFoldDB" id="A0A3G2T582"/>
<proteinExistence type="predicted"/>
<dbReference type="NCBIfam" id="NF047330">
    <property type="entry name" value="MCR_0457_fam"/>
    <property type="match status" value="1"/>
</dbReference>
<name>A0A3G2T582_9GAMM</name>
<dbReference type="Pfam" id="PF25642">
    <property type="entry name" value="DUF7944"/>
    <property type="match status" value="1"/>
</dbReference>
<reference evidence="3 4" key="1">
    <citation type="submission" date="2018-10" db="EMBL/GenBank/DDBJ databases">
        <title>The complete genome of Acinetobacter wuhouensis strain WCHAW010062.</title>
        <authorList>
            <person name="Hu Y."/>
            <person name="Long H."/>
            <person name="Feng Y."/>
            <person name="Zong Z."/>
        </authorList>
    </citation>
    <scope>NUCLEOTIDE SEQUENCE [LARGE SCALE GENOMIC DNA]</scope>
    <source>
        <strain evidence="3 4">WCHAW010062</strain>
    </source>
</reference>